<dbReference type="PANTHER" id="PTHR43289:SF34">
    <property type="entry name" value="SERINE_THREONINE-PROTEIN KINASE YBDM-RELATED"/>
    <property type="match status" value="1"/>
</dbReference>
<dbReference type="PROSITE" id="PS00108">
    <property type="entry name" value="PROTEIN_KINASE_ST"/>
    <property type="match status" value="1"/>
</dbReference>
<keyword evidence="3" id="KW-0418">Kinase</keyword>
<feature type="region of interest" description="Disordered" evidence="5">
    <location>
        <begin position="58"/>
        <end position="80"/>
    </location>
</feature>
<dbReference type="CDD" id="cd14014">
    <property type="entry name" value="STKc_PknB_like"/>
    <property type="match status" value="1"/>
</dbReference>
<evidence type="ECO:0000256" key="1">
    <source>
        <dbReference type="ARBA" id="ARBA00022679"/>
    </source>
</evidence>
<feature type="compositionally biased region" description="Low complexity" evidence="5">
    <location>
        <begin position="784"/>
        <end position="798"/>
    </location>
</feature>
<dbReference type="PANTHER" id="PTHR43289">
    <property type="entry name" value="MITOGEN-ACTIVATED PROTEIN KINASE KINASE KINASE 20-RELATED"/>
    <property type="match status" value="1"/>
</dbReference>
<dbReference type="Proteomes" id="UP000245802">
    <property type="component" value="Chromosome"/>
</dbReference>
<feature type="region of interest" description="Disordered" evidence="5">
    <location>
        <begin position="784"/>
        <end position="822"/>
    </location>
</feature>
<evidence type="ECO:0000259" key="6">
    <source>
        <dbReference type="PROSITE" id="PS50011"/>
    </source>
</evidence>
<dbReference type="InterPro" id="IPR025904">
    <property type="entry name" value="Tubulin-like"/>
</dbReference>
<evidence type="ECO:0000256" key="5">
    <source>
        <dbReference type="SAM" id="MobiDB-lite"/>
    </source>
</evidence>
<keyword evidence="4" id="KW-0067">ATP-binding</keyword>
<dbReference type="InterPro" id="IPR011009">
    <property type="entry name" value="Kinase-like_dom_sf"/>
</dbReference>
<keyword evidence="8" id="KW-1185">Reference proteome</keyword>
<feature type="compositionally biased region" description="Pro residues" evidence="5">
    <location>
        <begin position="1"/>
        <end position="19"/>
    </location>
</feature>
<dbReference type="GO" id="GO:0005524">
    <property type="term" value="F:ATP binding"/>
    <property type="evidence" value="ECO:0007669"/>
    <property type="project" value="UniProtKB-KW"/>
</dbReference>
<dbReference type="PROSITE" id="PS50011">
    <property type="entry name" value="PROTEIN_KINASE_DOM"/>
    <property type="match status" value="1"/>
</dbReference>
<evidence type="ECO:0000256" key="3">
    <source>
        <dbReference type="ARBA" id="ARBA00022777"/>
    </source>
</evidence>
<dbReference type="EMBL" id="CP025958">
    <property type="protein sequence ID" value="AWM40626.1"/>
    <property type="molecule type" value="Genomic_DNA"/>
</dbReference>
<dbReference type="InterPro" id="IPR008271">
    <property type="entry name" value="Ser/Thr_kinase_AS"/>
</dbReference>
<dbReference type="SUPFAM" id="SSF56112">
    <property type="entry name" value="Protein kinase-like (PK-like)"/>
    <property type="match status" value="1"/>
</dbReference>
<dbReference type="InterPro" id="IPR036525">
    <property type="entry name" value="Tubulin/FtsZ_GTPase_sf"/>
</dbReference>
<evidence type="ECO:0000256" key="4">
    <source>
        <dbReference type="ARBA" id="ARBA00022840"/>
    </source>
</evidence>
<dbReference type="KEGG" id="gog:C1280_29015"/>
<dbReference type="SMART" id="SM00220">
    <property type="entry name" value="S_TKc"/>
    <property type="match status" value="1"/>
</dbReference>
<accession>A0A2Z3HAF4</accession>
<dbReference type="Gene3D" id="3.40.50.1440">
    <property type="entry name" value="Tubulin/FtsZ, GTPase domain"/>
    <property type="match status" value="1"/>
</dbReference>
<evidence type="ECO:0000313" key="8">
    <source>
        <dbReference type="Proteomes" id="UP000245802"/>
    </source>
</evidence>
<dbReference type="InterPro" id="IPR000719">
    <property type="entry name" value="Prot_kinase_dom"/>
</dbReference>
<feature type="region of interest" description="Disordered" evidence="5">
    <location>
        <begin position="1"/>
        <end position="43"/>
    </location>
</feature>
<keyword evidence="2" id="KW-0547">Nucleotide-binding</keyword>
<name>A0A2Z3HAF4_9BACT</name>
<reference evidence="7 8" key="1">
    <citation type="submission" date="2018-01" db="EMBL/GenBank/DDBJ databases">
        <title>G. obscuriglobus.</title>
        <authorList>
            <person name="Franke J."/>
            <person name="Blomberg W."/>
            <person name="Selmecki A."/>
        </authorList>
    </citation>
    <scope>NUCLEOTIDE SEQUENCE [LARGE SCALE GENOMIC DNA]</scope>
    <source>
        <strain evidence="7 8">DSM 5831</strain>
    </source>
</reference>
<dbReference type="Gene3D" id="1.10.510.10">
    <property type="entry name" value="Transferase(Phosphotransferase) domain 1"/>
    <property type="match status" value="1"/>
</dbReference>
<protein>
    <recommendedName>
        <fullName evidence="6">Protein kinase domain-containing protein</fullName>
    </recommendedName>
</protein>
<sequence length="1375" mass="149096">MMDKIPPPIAGFPSGPRPPSARTAPQRGSRTARGCPAGAQTGHSLTVDCSRATRSLGGRYPRIFSPNRMWSGGTSGARSRRRISIATQMLARTAIARISRRDRERAGGSRSPFVACAPLCHKREPRAPLPVDPGRATSCSRCTFPLRPVLQPRPEILCYGSPSSFAPATPPHDGARPMSVRFEAQVEPISGYKLLDRLGAGGFGEVWRCEAPGGIFKAIKIIHGDLRSRDNDLVRYAEQELKSLKRVQQVRHPYLLALDRYDIVDGRLMIVMELADCNLWDRFRECRDRGLPGIPRDELLQYMTEIAEVLDLFNDQFQLQHLDIKPQNLFLLYNHVKVADFGQVKDLQGLMAEVTGGITPVYAAPETFDGVITRYCDQYSLACVYQELLTGVRPFDGSSMSQLLMQHLNLPPNLTPSPPNDRPALARALSKKPEDRWPNVASLVRSLAGAPAPSGVFPKYPAADNDTPTMIGLPPNIAPPGAAAAALVSVADDTPSRGGEIYGPVFTPAPPELGGDGPLQPAIVIGLGNAGLRVLQRLRFELHERYGPPATTPALRTLYIDTDPDGLEEAGRERFGDRLAALGSDEVFPARLNRAGHYLKPRFNGRSLTEGWFDPQLLYKLPRNPLTLGVRLFGRLAFLDHYRFIMAKVQAEIDAAVAPDALLLTEARTGLKRRTNRPRVYVVAGTGGGTGGGMFLDLAYAVRSRLKRMGYDRPDVRGLMVVPPADATLTSPQALGNTYAALTELNHYSRPDTVFTAHYDERSGFVKETDAPFARCYLLPGPAAGPSSPPGSGVSPVARRTPTNIPNPGARPRPGSGAANKPGSRVISLAAQRTPDPSAALSALRPFGDAAERIRLDLFAQVGRAADEARAAEEHDRDERPRGVTVGAFGIATFDWPRAEVVSRTAATVGRALLKRWAAPDLKRVREQMPGIAAQRWTQLGLDPDTILGHLQFAAEQAAGGKIDERAAAATEPLVPRGWLNRLPEPTQVGVALDTINRLLGPPAAALKRPLTALEEAVAKAAADAAASFALDLRTLAPVLVDDAEFRLAGTEELFRQFLATTDRLIERYTQLAAELDAKAVSGFECLSHYAHYQRGMWKPSAAELTDALRLYPRARFQAVTFRQLVGAYQTVRDTLSEQVADVAVARQRMAAAAASVPEEPPEPPVSLRRLMPAGCVSLGDAVDRFLKVLTDADLAEIDRRVQAVLEPETGGLFQVCLNSSAGVEGVIAVVFEETRLHLDRRLGEVGLAAMFAERFRTPQQAERAIEQAYQEAEPAWVGNGPWAGSEVTVLACPAGASGEALRELARRAIPVAGLPIAESRDDLTIYREWASVPLAALPHLGPAAADAYRTIPEVAQCSAHARLDVTAWLDVDAP</sequence>
<gene>
    <name evidence="7" type="ORF">C1280_29015</name>
</gene>
<dbReference type="GO" id="GO:0004674">
    <property type="term" value="F:protein serine/threonine kinase activity"/>
    <property type="evidence" value="ECO:0007669"/>
    <property type="project" value="TreeGrafter"/>
</dbReference>
<evidence type="ECO:0000313" key="7">
    <source>
        <dbReference type="EMBL" id="AWM40626.1"/>
    </source>
</evidence>
<proteinExistence type="predicted"/>
<dbReference type="Pfam" id="PF00069">
    <property type="entry name" value="Pkinase"/>
    <property type="match status" value="1"/>
</dbReference>
<evidence type="ECO:0000256" key="2">
    <source>
        <dbReference type="ARBA" id="ARBA00022741"/>
    </source>
</evidence>
<feature type="domain" description="Protein kinase" evidence="6">
    <location>
        <begin position="192"/>
        <end position="448"/>
    </location>
</feature>
<organism evidence="7 8">
    <name type="scientific">Gemmata obscuriglobus</name>
    <dbReference type="NCBI Taxonomy" id="114"/>
    <lineage>
        <taxon>Bacteria</taxon>
        <taxon>Pseudomonadati</taxon>
        <taxon>Planctomycetota</taxon>
        <taxon>Planctomycetia</taxon>
        <taxon>Gemmatales</taxon>
        <taxon>Gemmataceae</taxon>
        <taxon>Gemmata</taxon>
    </lineage>
</organism>
<keyword evidence="1" id="KW-0808">Transferase</keyword>
<dbReference type="Pfam" id="PF13809">
    <property type="entry name" value="Tubulin_2"/>
    <property type="match status" value="1"/>
</dbReference>